<evidence type="ECO:0000313" key="2">
    <source>
        <dbReference type="EMBL" id="RWX78309.1"/>
    </source>
</evidence>
<dbReference type="EMBL" id="SBIP01000002">
    <property type="protein sequence ID" value="RWX78309.1"/>
    <property type="molecule type" value="Genomic_DNA"/>
</dbReference>
<dbReference type="AlphaFoldDB" id="A0A444LH47"/>
<organism evidence="2 3">
    <name type="scientific">Neorhizobium lilium</name>
    <dbReference type="NCBI Taxonomy" id="2503024"/>
    <lineage>
        <taxon>Bacteria</taxon>
        <taxon>Pseudomonadati</taxon>
        <taxon>Pseudomonadota</taxon>
        <taxon>Alphaproteobacteria</taxon>
        <taxon>Hyphomicrobiales</taxon>
        <taxon>Rhizobiaceae</taxon>
        <taxon>Rhizobium/Agrobacterium group</taxon>
        <taxon>Neorhizobium</taxon>
    </lineage>
</organism>
<dbReference type="SUPFAM" id="SSF56349">
    <property type="entry name" value="DNA breaking-rejoining enzymes"/>
    <property type="match status" value="1"/>
</dbReference>
<keyword evidence="3" id="KW-1185">Reference proteome</keyword>
<proteinExistence type="predicted"/>
<dbReference type="GO" id="GO:0003677">
    <property type="term" value="F:DNA binding"/>
    <property type="evidence" value="ECO:0007669"/>
    <property type="project" value="InterPro"/>
</dbReference>
<protein>
    <submittedName>
        <fullName evidence="2">Site-specific integrase</fullName>
    </submittedName>
</protein>
<dbReference type="Gene3D" id="1.10.443.10">
    <property type="entry name" value="Intergrase catalytic core"/>
    <property type="match status" value="1"/>
</dbReference>
<evidence type="ECO:0000313" key="3">
    <source>
        <dbReference type="Proteomes" id="UP000287687"/>
    </source>
</evidence>
<dbReference type="Proteomes" id="UP000287687">
    <property type="component" value="Unassembled WGS sequence"/>
</dbReference>
<reference evidence="2 3" key="1">
    <citation type="submission" date="2019-01" db="EMBL/GenBank/DDBJ databases">
        <title>The draft genome of Rhizobium sp. 24NR.</title>
        <authorList>
            <person name="Liu L."/>
            <person name="Liang L."/>
            <person name="Shi S."/>
            <person name="Xu L."/>
            <person name="Wang X."/>
            <person name="Li L."/>
            <person name="Zhang X."/>
        </authorList>
    </citation>
    <scope>NUCLEOTIDE SEQUENCE [LARGE SCALE GENOMIC DNA]</scope>
    <source>
        <strain evidence="2 3">24NR</strain>
    </source>
</reference>
<sequence>MVVKVQLKGLNIRRSRGKWYVSYRATGETLIKGFVGTRDQLDRQIASHDFRLKHLQAEGRDRRPSYDEGTLGSVIKWFKEECPRWDKLSDASKEDYEKSFSYLDAARHETAGPVLNFPVSIINQPSIYGMRNKAAKDKWERFADKLVSHLSTIFKEAVKVGKMVQNPAGGVEKLHNADPNANHEWTETEVQTAIWLAPDHILTPLILARYQGFRGQTCAALAWNHYVNDAETIKAFSIVVRKNNEPGWFPCSSETRRHLETLGKKSPRICLNSDSRPWKNEKAMQGAVSDYLSDLKLSGLIREGCTLHGLRVTYAASIRRRGFDTGIVADALGDRSRKMGEHYTRHVEKERGRLVVFQSENGVQKK</sequence>
<dbReference type="InterPro" id="IPR011010">
    <property type="entry name" value="DNA_brk_join_enz"/>
</dbReference>
<evidence type="ECO:0000256" key="1">
    <source>
        <dbReference type="ARBA" id="ARBA00023172"/>
    </source>
</evidence>
<dbReference type="RefSeq" id="WP_128442287.1">
    <property type="nucleotide sequence ID" value="NZ_SBIP01000002.1"/>
</dbReference>
<gene>
    <name evidence="2" type="ORF">EPK99_06685</name>
</gene>
<dbReference type="GO" id="GO:0006310">
    <property type="term" value="P:DNA recombination"/>
    <property type="evidence" value="ECO:0007669"/>
    <property type="project" value="UniProtKB-KW"/>
</dbReference>
<dbReference type="InterPro" id="IPR013762">
    <property type="entry name" value="Integrase-like_cat_sf"/>
</dbReference>
<dbReference type="GO" id="GO:0015074">
    <property type="term" value="P:DNA integration"/>
    <property type="evidence" value="ECO:0007669"/>
    <property type="project" value="InterPro"/>
</dbReference>
<accession>A0A444LH47</accession>
<name>A0A444LH47_9HYPH</name>
<comment type="caution">
    <text evidence="2">The sequence shown here is derived from an EMBL/GenBank/DDBJ whole genome shotgun (WGS) entry which is preliminary data.</text>
</comment>
<dbReference type="OrthoDB" id="8201432at2"/>
<keyword evidence="1" id="KW-0233">DNA recombination</keyword>